<dbReference type="EMBL" id="JACLAU010000002">
    <property type="protein sequence ID" value="MBC2650569.1"/>
    <property type="molecule type" value="Genomic_DNA"/>
</dbReference>
<gene>
    <name evidence="2" type="ORF">H7F49_02500</name>
</gene>
<evidence type="ECO:0000313" key="2">
    <source>
        <dbReference type="EMBL" id="MBC2650569.1"/>
    </source>
</evidence>
<name>A0A7X1KAV6_9SPHN</name>
<reference evidence="2 3" key="1">
    <citation type="submission" date="2020-08" db="EMBL/GenBank/DDBJ databases">
        <title>The genome sequence of Novosphingobium flavum 4Y4.</title>
        <authorList>
            <person name="Liu Y."/>
        </authorList>
    </citation>
    <scope>NUCLEOTIDE SEQUENCE [LARGE SCALE GENOMIC DNA]</scope>
    <source>
        <strain evidence="2 3">4Y4</strain>
    </source>
</reference>
<keyword evidence="2" id="KW-0808">Transferase</keyword>
<organism evidence="2 3">
    <name type="scientific">Novosphingobium aerophilum</name>
    <dbReference type="NCBI Taxonomy" id="2839843"/>
    <lineage>
        <taxon>Bacteria</taxon>
        <taxon>Pseudomonadati</taxon>
        <taxon>Pseudomonadota</taxon>
        <taxon>Alphaproteobacteria</taxon>
        <taxon>Sphingomonadales</taxon>
        <taxon>Sphingomonadaceae</taxon>
        <taxon>Novosphingobium</taxon>
    </lineage>
</organism>
<dbReference type="SUPFAM" id="SSF53448">
    <property type="entry name" value="Nucleotide-diphospho-sugar transferases"/>
    <property type="match status" value="1"/>
</dbReference>
<dbReference type="InterPro" id="IPR029044">
    <property type="entry name" value="Nucleotide-diphossugar_trans"/>
</dbReference>
<evidence type="ECO:0000313" key="3">
    <source>
        <dbReference type="Proteomes" id="UP000520156"/>
    </source>
</evidence>
<keyword evidence="3" id="KW-1185">Reference proteome</keyword>
<sequence length="265" mass="29966">MVASIAEGPPRWSVVIPYFNEAAFIATPIGSAIAQQGTSLRLILVDNRSDDGSEACARQLLAGHPELEVVYLREETPGQNHALARGFAAVETPFVAFWDADTAYPPHYLASAERLLTGGPFVGAQAIDVYCDPLSPAGWLRRWRMRLTQRVLSRQGHTGSFGQCFRSDALRLAGGPLSLAWPFVLYDHELIHRMLKQGPLTGATDLWCQPSPRRSANAHVRWTLFERVLYHATPFALKDWFFYRFLAGRFERRRMVQANLRKRDW</sequence>
<dbReference type="PANTHER" id="PTHR43646">
    <property type="entry name" value="GLYCOSYLTRANSFERASE"/>
    <property type="match status" value="1"/>
</dbReference>
<dbReference type="Pfam" id="PF00535">
    <property type="entry name" value="Glycos_transf_2"/>
    <property type="match status" value="1"/>
</dbReference>
<dbReference type="GO" id="GO:0016740">
    <property type="term" value="F:transferase activity"/>
    <property type="evidence" value="ECO:0007669"/>
    <property type="project" value="UniProtKB-KW"/>
</dbReference>
<dbReference type="Proteomes" id="UP000520156">
    <property type="component" value="Unassembled WGS sequence"/>
</dbReference>
<dbReference type="AlphaFoldDB" id="A0A7X1KAV6"/>
<dbReference type="CDD" id="cd00761">
    <property type="entry name" value="Glyco_tranf_GTA_type"/>
    <property type="match status" value="1"/>
</dbReference>
<dbReference type="InterPro" id="IPR001173">
    <property type="entry name" value="Glyco_trans_2-like"/>
</dbReference>
<feature type="domain" description="Glycosyltransferase 2-like" evidence="1">
    <location>
        <begin position="13"/>
        <end position="145"/>
    </location>
</feature>
<accession>A0A7X1KAV6</accession>
<proteinExistence type="predicted"/>
<evidence type="ECO:0000259" key="1">
    <source>
        <dbReference type="Pfam" id="PF00535"/>
    </source>
</evidence>
<protein>
    <submittedName>
        <fullName evidence="2">Glycosyltransferase family 2 protein</fullName>
    </submittedName>
</protein>
<dbReference type="Gene3D" id="3.90.550.10">
    <property type="entry name" value="Spore Coat Polysaccharide Biosynthesis Protein SpsA, Chain A"/>
    <property type="match status" value="1"/>
</dbReference>
<comment type="caution">
    <text evidence="2">The sequence shown here is derived from an EMBL/GenBank/DDBJ whole genome shotgun (WGS) entry which is preliminary data.</text>
</comment>
<dbReference type="RefSeq" id="WP_185681997.1">
    <property type="nucleotide sequence ID" value="NZ_JACLAU010000002.1"/>
</dbReference>
<dbReference type="PANTHER" id="PTHR43646:SF3">
    <property type="entry name" value="SLR1566 PROTEIN"/>
    <property type="match status" value="1"/>
</dbReference>